<evidence type="ECO:0000259" key="4">
    <source>
        <dbReference type="Pfam" id="PF00171"/>
    </source>
</evidence>
<dbReference type="InterPro" id="IPR016162">
    <property type="entry name" value="Ald_DH_N"/>
</dbReference>
<evidence type="ECO:0000256" key="3">
    <source>
        <dbReference type="RuleBase" id="RU003345"/>
    </source>
</evidence>
<protein>
    <submittedName>
        <fullName evidence="5">Aldehyde dehydrogenase family protein</fullName>
    </submittedName>
</protein>
<comment type="caution">
    <text evidence="5">The sequence shown here is derived from an EMBL/GenBank/DDBJ whole genome shotgun (WGS) entry which is preliminary data.</text>
</comment>
<dbReference type="PANTHER" id="PTHR11699">
    <property type="entry name" value="ALDEHYDE DEHYDROGENASE-RELATED"/>
    <property type="match status" value="1"/>
</dbReference>
<comment type="similarity">
    <text evidence="3">Belongs to the aldehyde dehydrogenase family.</text>
</comment>
<dbReference type="Gene3D" id="3.40.605.10">
    <property type="entry name" value="Aldehyde Dehydrogenase, Chain A, domain 1"/>
    <property type="match status" value="1"/>
</dbReference>
<dbReference type="InterPro" id="IPR015590">
    <property type="entry name" value="Aldehyde_DH_dom"/>
</dbReference>
<dbReference type="InterPro" id="IPR029510">
    <property type="entry name" value="Ald_DH_CS_GLU"/>
</dbReference>
<evidence type="ECO:0000313" key="6">
    <source>
        <dbReference type="Proteomes" id="UP001321492"/>
    </source>
</evidence>
<dbReference type="Proteomes" id="UP001321492">
    <property type="component" value="Unassembled WGS sequence"/>
</dbReference>
<feature type="domain" description="Aldehyde dehydrogenase" evidence="4">
    <location>
        <begin position="4"/>
        <end position="456"/>
    </location>
</feature>
<dbReference type="InterPro" id="IPR016160">
    <property type="entry name" value="Ald_DH_CS_CYS"/>
</dbReference>
<evidence type="ECO:0000256" key="2">
    <source>
        <dbReference type="PROSITE-ProRule" id="PRU10007"/>
    </source>
</evidence>
<name>A0ABT7AJ19_9HYPH</name>
<dbReference type="Pfam" id="PF00171">
    <property type="entry name" value="Aldedh"/>
    <property type="match status" value="1"/>
</dbReference>
<dbReference type="CDD" id="cd07102">
    <property type="entry name" value="ALDH_EDX86601"/>
    <property type="match status" value="1"/>
</dbReference>
<evidence type="ECO:0000313" key="5">
    <source>
        <dbReference type="EMBL" id="MDJ1159358.1"/>
    </source>
</evidence>
<dbReference type="SUPFAM" id="SSF53720">
    <property type="entry name" value="ALDH-like"/>
    <property type="match status" value="1"/>
</dbReference>
<feature type="active site" evidence="2">
    <location>
        <position position="231"/>
    </location>
</feature>
<dbReference type="Gene3D" id="3.40.309.10">
    <property type="entry name" value="Aldehyde Dehydrogenase, Chain A, domain 2"/>
    <property type="match status" value="1"/>
</dbReference>
<keyword evidence="1 3" id="KW-0560">Oxidoreductase</keyword>
<evidence type="ECO:0000256" key="1">
    <source>
        <dbReference type="ARBA" id="ARBA00023002"/>
    </source>
</evidence>
<organism evidence="5 6">
    <name type="scientific">Chelatococcus albus</name>
    <dbReference type="NCBI Taxonomy" id="3047466"/>
    <lineage>
        <taxon>Bacteria</taxon>
        <taxon>Pseudomonadati</taxon>
        <taxon>Pseudomonadota</taxon>
        <taxon>Alphaproteobacteria</taxon>
        <taxon>Hyphomicrobiales</taxon>
        <taxon>Chelatococcaceae</taxon>
        <taxon>Chelatococcus</taxon>
    </lineage>
</organism>
<accession>A0ABT7AJ19</accession>
<dbReference type="InterPro" id="IPR016163">
    <property type="entry name" value="Ald_DH_C"/>
</dbReference>
<dbReference type="EMBL" id="JASJEV010000009">
    <property type="protein sequence ID" value="MDJ1159358.1"/>
    <property type="molecule type" value="Genomic_DNA"/>
</dbReference>
<gene>
    <name evidence="5" type="ORF">QNA08_14055</name>
</gene>
<reference evidence="5 6" key="1">
    <citation type="submission" date="2023-05" db="EMBL/GenBank/DDBJ databases">
        <title>Chelatococcus sp. nov., a moderately thermophilic bacterium isolated from hot spring microbial mat.</title>
        <authorList>
            <person name="Hu C.-J."/>
            <person name="Li W.-J."/>
        </authorList>
    </citation>
    <scope>NUCLEOTIDE SEQUENCE [LARGE SCALE GENOMIC DNA]</scope>
    <source>
        <strain evidence="5 6">SYSU G07232</strain>
    </source>
</reference>
<proteinExistence type="inferred from homology"/>
<keyword evidence="6" id="KW-1185">Reference proteome</keyword>
<dbReference type="PROSITE" id="PS00070">
    <property type="entry name" value="ALDEHYDE_DEHYDR_CYS"/>
    <property type="match status" value="1"/>
</dbReference>
<sequence>MSDMIRCVSPVDGRVYAERPVAREAEIDGAIGRARGAQRGWRRVPVAERARCCAAAVEAMLAMREEIVPELAWQMGRPVRYGAGELRGFEERARHMIAIAEKALAPIDPGPKDKFRRWIAREPLGLVLVVAPWNYPYLTAVNSVVPALMAGNAVILKHAAQTILVGERFQKAFDAAGLPPGLFQTLALTHDQTARIIAAGRVDQVNFTGSVAGGRAMEAAAAGTFTALGLELGGKDPAYVRADADMGQAVENLVDGAFFNSGQSCCGIERIYVHRDVYEPFVDGFVALTKGYILGDPLEEATTLGPMVRAEAAAFCRNQVAEAVRAGARALVDPAHFPRDAAGTPYMAPQVVVEVNHQMSLMREESFGPVVGIMPVSGDEEAINLMNDSPYGLTASIWTADAEAAARIGDEIETGTVFMNRCDYLDPALAWTGVKDTGRGATLSRIGYETLTRPKSFHLRTAF</sequence>
<dbReference type="InterPro" id="IPR016161">
    <property type="entry name" value="Ald_DH/histidinol_DH"/>
</dbReference>
<dbReference type="PROSITE" id="PS00687">
    <property type="entry name" value="ALDEHYDE_DEHYDR_GLU"/>
    <property type="match status" value="1"/>
</dbReference>
<dbReference type="RefSeq" id="WP_283741360.1">
    <property type="nucleotide sequence ID" value="NZ_JASJEV010000009.1"/>
</dbReference>